<dbReference type="PRINTS" id="PR00455">
    <property type="entry name" value="HTHTETR"/>
</dbReference>
<evidence type="ECO:0000313" key="7">
    <source>
        <dbReference type="Proteomes" id="UP000249061"/>
    </source>
</evidence>
<reference evidence="6 7" key="1">
    <citation type="submission" date="2017-08" db="EMBL/GenBank/DDBJ databases">
        <title>Infants hospitalized years apart are colonized by the same room-sourced microbial strains.</title>
        <authorList>
            <person name="Brooks B."/>
            <person name="Olm M.R."/>
            <person name="Firek B.A."/>
            <person name="Baker R."/>
            <person name="Thomas B.C."/>
            <person name="Morowitz M.J."/>
            <person name="Banfield J.F."/>
        </authorList>
    </citation>
    <scope>NUCLEOTIDE SEQUENCE [LARGE SCALE GENOMIC DNA]</scope>
    <source>
        <strain evidence="6">S2_003_000_R2_14</strain>
    </source>
</reference>
<sequence length="196" mass="21301">MAKRPKTNAEWTAETTARLVRVARREFARHGYADASVDAIAAELGLTKGAVYYHYENKQALFEAALRDVQADVVKRIDGDATGDAVQAVKRGCDAFLSIALDDEMRRVVLTDGPGVLGWAKWRAIDAEFGLGTLIAGLQACKDEGRLQGADVNTVAHLISGALNEAVFLIADAADRGQSHQRAKRNVQWLLDAVLR</sequence>
<dbReference type="InterPro" id="IPR049484">
    <property type="entry name" value="Rv0078-like_C"/>
</dbReference>
<dbReference type="Pfam" id="PF21351">
    <property type="entry name" value="TetR_C_41"/>
    <property type="match status" value="1"/>
</dbReference>
<feature type="DNA-binding region" description="H-T-H motif" evidence="4">
    <location>
        <begin position="36"/>
        <end position="55"/>
    </location>
</feature>
<dbReference type="Proteomes" id="UP000249061">
    <property type="component" value="Unassembled WGS sequence"/>
</dbReference>
<feature type="domain" description="HTH tetR-type" evidence="5">
    <location>
        <begin position="13"/>
        <end position="73"/>
    </location>
</feature>
<dbReference type="PANTHER" id="PTHR30055">
    <property type="entry name" value="HTH-TYPE TRANSCRIPTIONAL REGULATOR RUTR"/>
    <property type="match status" value="1"/>
</dbReference>
<dbReference type="EMBL" id="QFQP01000001">
    <property type="protein sequence ID" value="PZR18679.1"/>
    <property type="molecule type" value="Genomic_DNA"/>
</dbReference>
<dbReference type="PROSITE" id="PS50977">
    <property type="entry name" value="HTH_TETR_2"/>
    <property type="match status" value="1"/>
</dbReference>
<dbReference type="InterPro" id="IPR009057">
    <property type="entry name" value="Homeodomain-like_sf"/>
</dbReference>
<proteinExistence type="predicted"/>
<dbReference type="AlphaFoldDB" id="A0A2W5TSG3"/>
<name>A0A2W5TSG3_9BACT</name>
<protein>
    <submittedName>
        <fullName evidence="6">TetR family transcriptional regulator</fullName>
    </submittedName>
</protein>
<dbReference type="Gene3D" id="1.10.357.10">
    <property type="entry name" value="Tetracycline Repressor, domain 2"/>
    <property type="match status" value="1"/>
</dbReference>
<evidence type="ECO:0000259" key="5">
    <source>
        <dbReference type="PROSITE" id="PS50977"/>
    </source>
</evidence>
<evidence type="ECO:0000256" key="1">
    <source>
        <dbReference type="ARBA" id="ARBA00023015"/>
    </source>
</evidence>
<dbReference type="SUPFAM" id="SSF46689">
    <property type="entry name" value="Homeodomain-like"/>
    <property type="match status" value="1"/>
</dbReference>
<dbReference type="GO" id="GO:0003700">
    <property type="term" value="F:DNA-binding transcription factor activity"/>
    <property type="evidence" value="ECO:0007669"/>
    <property type="project" value="TreeGrafter"/>
</dbReference>
<evidence type="ECO:0000256" key="4">
    <source>
        <dbReference type="PROSITE-ProRule" id="PRU00335"/>
    </source>
</evidence>
<dbReference type="GO" id="GO:0000976">
    <property type="term" value="F:transcription cis-regulatory region binding"/>
    <property type="evidence" value="ECO:0007669"/>
    <property type="project" value="TreeGrafter"/>
</dbReference>
<evidence type="ECO:0000313" key="6">
    <source>
        <dbReference type="EMBL" id="PZR18679.1"/>
    </source>
</evidence>
<keyword evidence="2 4" id="KW-0238">DNA-binding</keyword>
<organism evidence="6 7">
    <name type="scientific">Archangium gephyra</name>
    <dbReference type="NCBI Taxonomy" id="48"/>
    <lineage>
        <taxon>Bacteria</taxon>
        <taxon>Pseudomonadati</taxon>
        <taxon>Myxococcota</taxon>
        <taxon>Myxococcia</taxon>
        <taxon>Myxococcales</taxon>
        <taxon>Cystobacterineae</taxon>
        <taxon>Archangiaceae</taxon>
        <taxon>Archangium</taxon>
    </lineage>
</organism>
<dbReference type="InterPro" id="IPR001647">
    <property type="entry name" value="HTH_TetR"/>
</dbReference>
<accession>A0A2W5TSG3</accession>
<gene>
    <name evidence="6" type="ORF">DI536_02010</name>
</gene>
<dbReference type="Pfam" id="PF00440">
    <property type="entry name" value="TetR_N"/>
    <property type="match status" value="1"/>
</dbReference>
<comment type="caution">
    <text evidence="6">The sequence shown here is derived from an EMBL/GenBank/DDBJ whole genome shotgun (WGS) entry which is preliminary data.</text>
</comment>
<keyword evidence="3" id="KW-0804">Transcription</keyword>
<keyword evidence="1" id="KW-0805">Transcription regulation</keyword>
<dbReference type="PANTHER" id="PTHR30055:SF234">
    <property type="entry name" value="HTH-TYPE TRANSCRIPTIONAL REGULATOR BETI"/>
    <property type="match status" value="1"/>
</dbReference>
<dbReference type="InterPro" id="IPR050109">
    <property type="entry name" value="HTH-type_TetR-like_transc_reg"/>
</dbReference>
<evidence type="ECO:0000256" key="3">
    <source>
        <dbReference type="ARBA" id="ARBA00023163"/>
    </source>
</evidence>
<evidence type="ECO:0000256" key="2">
    <source>
        <dbReference type="ARBA" id="ARBA00023125"/>
    </source>
</evidence>